<name>A0A0M0BTB2_9ARCH</name>
<accession>A0A0M0BTB2</accession>
<proteinExistence type="predicted"/>
<sequence>MPRKTVSIRGLDLELYHEVFSMAKRDGKRVSDVVNSALKVYVENAYNGQNSYGSDEAGLERFVLRNDGDVNLSKQDVIGLEREVGVFSIENSGHMVFDKDIDRDALKHIERIIIHSGTVEVPRNLYPHFILKSEIHGKLEKY</sequence>
<gene>
    <name evidence="1" type="ORF">AC482_00115</name>
</gene>
<dbReference type="EMBL" id="LFWZ01000001">
    <property type="protein sequence ID" value="KON31595.1"/>
    <property type="molecule type" value="Genomic_DNA"/>
</dbReference>
<protein>
    <submittedName>
        <fullName evidence="1">Uncharacterized protein</fullName>
    </submittedName>
</protein>
<organism evidence="1 2">
    <name type="scientific">miscellaneous Crenarchaeota group-15 archaeon DG-45</name>
    <dbReference type="NCBI Taxonomy" id="1685127"/>
    <lineage>
        <taxon>Archaea</taxon>
        <taxon>Candidatus Bathyarchaeota</taxon>
        <taxon>MCG-15</taxon>
    </lineage>
</organism>
<reference evidence="1 2" key="1">
    <citation type="submission" date="2015-06" db="EMBL/GenBank/DDBJ databases">
        <title>New insights into the roles of widespread benthic archaea in carbon and nitrogen cycling.</title>
        <authorList>
            <person name="Lazar C.S."/>
            <person name="Baker B.J."/>
            <person name="Seitz K.W."/>
            <person name="Hyde A.S."/>
            <person name="Dick G.J."/>
            <person name="Hinrichs K.-U."/>
            <person name="Teske A.P."/>
        </authorList>
    </citation>
    <scope>NUCLEOTIDE SEQUENCE [LARGE SCALE GENOMIC DNA]</scope>
    <source>
        <strain evidence="1">DG-45</strain>
    </source>
</reference>
<evidence type="ECO:0000313" key="2">
    <source>
        <dbReference type="Proteomes" id="UP000037210"/>
    </source>
</evidence>
<dbReference type="AlphaFoldDB" id="A0A0M0BTB2"/>
<evidence type="ECO:0000313" key="1">
    <source>
        <dbReference type="EMBL" id="KON31595.1"/>
    </source>
</evidence>
<comment type="caution">
    <text evidence="1">The sequence shown here is derived from an EMBL/GenBank/DDBJ whole genome shotgun (WGS) entry which is preliminary data.</text>
</comment>
<dbReference type="Proteomes" id="UP000037210">
    <property type="component" value="Unassembled WGS sequence"/>
</dbReference>